<dbReference type="GO" id="GO:0005992">
    <property type="term" value="P:trehalose biosynthetic process"/>
    <property type="evidence" value="ECO:0007669"/>
    <property type="project" value="UniProtKB-UniPathway"/>
</dbReference>
<name>A0A2T2WIA9_9FIRM</name>
<comment type="pathway">
    <text evidence="2 6">Glycan biosynthesis; trehalose biosynthesis.</text>
</comment>
<dbReference type="NCBIfam" id="TIGR01484">
    <property type="entry name" value="HAD-SF-IIB"/>
    <property type="match status" value="1"/>
</dbReference>
<dbReference type="UniPathway" id="UPA00299"/>
<comment type="function">
    <text evidence="5 6">Removes the phosphate from trehalose 6-phosphate to produce free trehalose.</text>
</comment>
<dbReference type="Gene3D" id="3.30.70.1020">
    <property type="entry name" value="Trehalose-6-phosphate phosphatase related protein, domain 2"/>
    <property type="match status" value="1"/>
</dbReference>
<dbReference type="Proteomes" id="UP000241848">
    <property type="component" value="Unassembled WGS sequence"/>
</dbReference>
<evidence type="ECO:0000256" key="1">
    <source>
        <dbReference type="ARBA" id="ARBA00000500"/>
    </source>
</evidence>
<evidence type="ECO:0000256" key="4">
    <source>
        <dbReference type="ARBA" id="ARBA00022801"/>
    </source>
</evidence>
<organism evidence="7 8">
    <name type="scientific">Sulfobacillus acidophilus</name>
    <dbReference type="NCBI Taxonomy" id="53633"/>
    <lineage>
        <taxon>Bacteria</taxon>
        <taxon>Bacillati</taxon>
        <taxon>Bacillota</taxon>
        <taxon>Clostridia</taxon>
        <taxon>Eubacteriales</taxon>
        <taxon>Clostridiales Family XVII. Incertae Sedis</taxon>
        <taxon>Sulfobacillus</taxon>
    </lineage>
</organism>
<gene>
    <name evidence="7" type="primary">otsB</name>
    <name evidence="7" type="ORF">C7B45_08820</name>
</gene>
<dbReference type="EC" id="3.1.3.12" evidence="6"/>
<evidence type="ECO:0000256" key="5">
    <source>
        <dbReference type="ARBA" id="ARBA00024179"/>
    </source>
</evidence>
<dbReference type="EMBL" id="PXYV01000024">
    <property type="protein sequence ID" value="PSR21982.1"/>
    <property type="molecule type" value="Genomic_DNA"/>
</dbReference>
<dbReference type="Pfam" id="PF02358">
    <property type="entry name" value="Trehalose_PPase"/>
    <property type="match status" value="1"/>
</dbReference>
<evidence type="ECO:0000256" key="2">
    <source>
        <dbReference type="ARBA" id="ARBA00005199"/>
    </source>
</evidence>
<keyword evidence="6" id="KW-0479">Metal-binding</keyword>
<dbReference type="NCBIfam" id="TIGR00685">
    <property type="entry name" value="T6PP"/>
    <property type="match status" value="1"/>
</dbReference>
<evidence type="ECO:0000256" key="6">
    <source>
        <dbReference type="RuleBase" id="RU361117"/>
    </source>
</evidence>
<comment type="cofactor">
    <cofactor evidence="6">
        <name>Mg(2+)</name>
        <dbReference type="ChEBI" id="CHEBI:18420"/>
    </cofactor>
</comment>
<dbReference type="AlphaFoldDB" id="A0A2T2WIA9"/>
<dbReference type="InterPro" id="IPR044651">
    <property type="entry name" value="OTSB-like"/>
</dbReference>
<evidence type="ECO:0000313" key="7">
    <source>
        <dbReference type="EMBL" id="PSR21982.1"/>
    </source>
</evidence>
<evidence type="ECO:0000256" key="3">
    <source>
        <dbReference type="ARBA" id="ARBA00008770"/>
    </source>
</evidence>
<dbReference type="PANTHER" id="PTHR43768:SF3">
    <property type="entry name" value="TREHALOSE 6-PHOSPHATE PHOSPHATASE"/>
    <property type="match status" value="1"/>
</dbReference>
<dbReference type="InterPro" id="IPR003337">
    <property type="entry name" value="Trehalose_PPase"/>
</dbReference>
<evidence type="ECO:0000313" key="8">
    <source>
        <dbReference type="Proteomes" id="UP000241848"/>
    </source>
</evidence>
<protein>
    <recommendedName>
        <fullName evidence="6">Trehalose 6-phosphate phosphatase</fullName>
        <ecNumber evidence="6">3.1.3.12</ecNumber>
    </recommendedName>
</protein>
<comment type="catalytic activity">
    <reaction evidence="1 6">
        <text>alpha,alpha-trehalose 6-phosphate + H2O = alpha,alpha-trehalose + phosphate</text>
        <dbReference type="Rhea" id="RHEA:23420"/>
        <dbReference type="ChEBI" id="CHEBI:15377"/>
        <dbReference type="ChEBI" id="CHEBI:16551"/>
        <dbReference type="ChEBI" id="CHEBI:43474"/>
        <dbReference type="ChEBI" id="CHEBI:58429"/>
        <dbReference type="EC" id="3.1.3.12"/>
    </reaction>
</comment>
<dbReference type="GO" id="GO:0046872">
    <property type="term" value="F:metal ion binding"/>
    <property type="evidence" value="ECO:0007669"/>
    <property type="project" value="UniProtKB-KW"/>
</dbReference>
<sequence>MWSPKQLADSDLHTMLKRDGVYWIFDLDGTLIDLADRPGRVHVPPSLLSDLTSLADLYGGRVAVVSGRALSDLKVQIPLAALTLVGNHGAEWRLQGKEWTTPLPPQTEASLQAVRPLLLQLAHRYTASLLEDKGVSLSFHVRHLSPPEKMQCEQELHRVMEPMESLQLRPGQECWEIRPRPGPNKGDAVRELLSRVQGAAWPLVFGDDWTDEDAFEAANSHGVTVVIGDRRPTQAQFWLPQPATLRTLLHRISADR</sequence>
<comment type="caution">
    <text evidence="7">The sequence shown here is derived from an EMBL/GenBank/DDBJ whole genome shotgun (WGS) entry which is preliminary data.</text>
</comment>
<dbReference type="SUPFAM" id="SSF56784">
    <property type="entry name" value="HAD-like"/>
    <property type="match status" value="1"/>
</dbReference>
<keyword evidence="4 6" id="KW-0378">Hydrolase</keyword>
<dbReference type="InterPro" id="IPR036412">
    <property type="entry name" value="HAD-like_sf"/>
</dbReference>
<dbReference type="InterPro" id="IPR023214">
    <property type="entry name" value="HAD_sf"/>
</dbReference>
<dbReference type="GO" id="GO:0004805">
    <property type="term" value="F:trehalose-phosphatase activity"/>
    <property type="evidence" value="ECO:0007669"/>
    <property type="project" value="UniProtKB-EC"/>
</dbReference>
<accession>A0A2T2WIA9</accession>
<keyword evidence="6" id="KW-0460">Magnesium</keyword>
<dbReference type="InterPro" id="IPR006379">
    <property type="entry name" value="HAD-SF_hydro_IIB"/>
</dbReference>
<proteinExistence type="inferred from homology"/>
<dbReference type="Gene3D" id="3.40.50.1000">
    <property type="entry name" value="HAD superfamily/HAD-like"/>
    <property type="match status" value="1"/>
</dbReference>
<comment type="similarity">
    <text evidence="3 6">Belongs to the trehalose phosphatase family.</text>
</comment>
<dbReference type="PANTHER" id="PTHR43768">
    <property type="entry name" value="TREHALOSE 6-PHOSPHATE PHOSPHATASE"/>
    <property type="match status" value="1"/>
</dbReference>
<reference evidence="7 8" key="1">
    <citation type="journal article" date="2014" name="BMC Genomics">
        <title>Comparison of environmental and isolate Sulfobacillus genomes reveals diverse carbon, sulfur, nitrogen, and hydrogen metabolisms.</title>
        <authorList>
            <person name="Justice N.B."/>
            <person name="Norman A."/>
            <person name="Brown C.T."/>
            <person name="Singh A."/>
            <person name="Thomas B.C."/>
            <person name="Banfield J.F."/>
        </authorList>
    </citation>
    <scope>NUCLEOTIDE SEQUENCE [LARGE SCALE GENOMIC DNA]</scope>
    <source>
        <strain evidence="7">AMDSBA3</strain>
    </source>
</reference>